<dbReference type="GO" id="GO:0032120">
    <property type="term" value="P:ascospore-type prospore membrane formation"/>
    <property type="evidence" value="ECO:0007669"/>
    <property type="project" value="EnsemblFungi"/>
</dbReference>
<dbReference type="GO" id="GO:0007005">
    <property type="term" value="P:mitochondrion organization"/>
    <property type="evidence" value="ECO:0007669"/>
    <property type="project" value="EnsemblFungi"/>
</dbReference>
<evidence type="ECO:0000313" key="9">
    <source>
        <dbReference type="EMBL" id="ODQ60775.1"/>
    </source>
</evidence>
<dbReference type="GO" id="GO:0005829">
    <property type="term" value="C:cytosol"/>
    <property type="evidence" value="ECO:0007669"/>
    <property type="project" value="GOC"/>
</dbReference>
<keyword evidence="4" id="KW-0333">Golgi apparatus</keyword>
<sequence length="3113" mass="351025">MLESLVASLLNRFLGNYVENFDPKQLNIGIWSGDVKLRDLRLKKESLDKLELPIDVKFGHLGELTLQIPWSNLKGKPVKVTIEDVYLLASPILQDKYNHEEEIRRELALKFQRLNDLEILNKANPTNSLSPEDAAKNESFTESLVTKIVDNLQVQIKNIHIRYEDTECIFTDTPYAIGVTLNELSAISTDEDWKHTFISVSQQLTHKLLTLKSLCCYWNTETASIYTEDHEELLTKFKNSIIDQDNLSQYEEFTQFILRPVSGTGHLTVNKLGTTETQPHLKTELFFEDFSVDLDSHQYRDALWTASKFHWYNKTHKFKRFKPTVPLEGHGKEWFQYAAKSVLNEIHEKNYSWSWDFLAKRRDNRKAYIKLWKQKLLLPDINQPLKDVESQKELRSLEEELTFEDIKFFRSLAKSELRKERLANAESAPAAQTATSEATNQNSGGWFSSWWSKGAETNTNENKLVLTDEQREELYDAIEFDETRALSEAVNIPRDRVNLELSAQLKRGGFTIKNRESKKNLAEVIFEGCATQVYQRPDSFLANFTLQELKVEDGTESTLYKHVVSVKPLNTELETQESSEPFFRVSFEKNPLDGSADSALLAKLRSMTIFYHAHFINEIIRFFTPPKAHLNTINAILNAAEATMEGLTTQTRMGLEAIWEEHKTINAKLDLQAPLIILPLDANSWSSPCAVIDAGHISLISDLADKDKTNNIKNLSQEEYDKIDVEELNRLMYDKFNLHLQDTQVLIGPTIKSTIEQLHNSDGNTSTILDKLDMKMLLELSILPKAPNLAKIRVTANLPSFIAKMNDYQYKIMMQLIDKCMPDFSIGEEAEEPKSSSPLNLVQPMDSSLNIDDLSESDSNDQSEAASLKNAGKQHDFEFNFNVDKVQLLLSKCNDGTTMAADPIVDLVAEHFELEFFKTSTGMHVDLVLSTFNIEDYIENSGPQEFRKIVSSNNFTEEEKIDNTKDIFRLNYDRTQRMVNHDGKQIEVFDQDVDLHLSALKVIVTRKSLLTILNFILTTFTDPNPEETPADALRHNDSSAIETSPQQIRVNVNLEGIILALNDSGIKLATLQLSTALFNVFVLPEKLKVYSKLGALTVYDESNEGSPRDSLARKLLSFDGNDLAEFTYETFDTASDKTLDYQSSFTFNAGSLRVNFLEGPLNKILDFLSKFQRMKSLYDSARDAAFNQVNIQDQNSMQFAITIKTPIIVFPKLVNYNADIYDNVTLYLGEFFANNKFLKIDGDTINNISCGLRSTKVTSSFYQGEVNQLLKIIEDMDLTFDVKFNENATEKPQMVIEGKMDEVNAELTELQLGYLYALSQSIPAVFEFDDSDSLADIEDAAINANKVIAPNATYGGESEVLQKPATPVPVENPENTKIDFNFSLPKVSLTIHNNTKGIQDLTNTGISTFSLEKIGVSFIQNYDSHFQSEVYVQSFSAEDIRQIKDNKFANIIPKVSGDKHHFSATASTNGPADKKNTVVAVNVNSPKFILALDYLFSLKSYIDSALVVPNNELSTKSITEGETHRSEFNTTKSITAKENEEPLGSEGTSRFGITINVVDTSLILIADPTVSNSEAIVFKIEQLLASSQNISTASANNVGMFLCRMDQFENNRLRIIDDFSSSLTIDNRGSTKESLLTSIQISVEPLVMRVSLRDIRLAITIFNRAMDLAKQNGLLDETPDDGEEEGTNYTTFTKEFRKKLSKYAPSIITSVGSTHQKRSSIQEPEIVIKAEELTADIEGFRLVLIGDIHELPVLDMSVSPFQATAKNWSTDLEADTSIETFVNIFNYAKSSWEPLIEPWPIAAHISRVQSPRQKLFVDFVSRKLVQVSLSSRSIALLSQVMSSISTEEDIKARGTEKPYKILNETGFDIEVWIDTSSEKPSLTTIKEGDEIPWEFEDWRNIRENLTTDNKKGVLGVKLLESGYEDVTNVHVTSEGEEIFMLTPPVNGIHSRLAVETSLGEDNVKTIKLSSTVTIENDTQVNIIIKGKNEFLIKQGCSRAIPIDEVYDTPISIKPDIKVPFQWSENSIFWKRLAKSAASIRCPSEDPNDTTSFFFQAEAKYDKDEPLSRVYPHMKVVISAPLEIENLLPFDLSYRLYDRSAKRDWRNFLKKGNTSPVHVVKLEHFLLLSVKPVDCGFEKSDFAIINAPNNSEFKRENRLVTKNEDGQKLQLNIHYSATRNEGAGIKVVIYAPYIILNRTGRDLFISEKYNVLQSKVETNDDMIKSTAPKMFSFEEKRDRGSRALVRLGDSQWSKPVSFEAIGRTSEVAMQLPNKKSEMNVGIDIKEGQGKYKLSKVVTISPRYIIKNNLQSGIEILDIGSSDSLHLESGKLEPLYKLPRVEEKQLKLRLPGGKSKWSSPFNIKDIGSIFLKVYEQDVGQVLLKVDVLLEESTLFIHIEDAKNRWPFSIRNFSDQEFIFYQKNPNLNENDEVVTGDGTPFKPIYYKIPPKSVMPYAWDYPAGIIKELVLRAEGRERYIQLAEIGNLRPMRLSNSGTIVDLNVVADGPTQSLVISKYEPSNSLYKLRDVQTASSISVNQNDRFEAEDEDSDILNKILFKFEGIGISLINTRLQELCYISVRGIELHFNDSELYQTASCKLKWIQIDNQLYGGIYPIILYPTVVPQSSKEMSNHPAFSGAISRVKDDSYGVTYVKYATMLLQEMSLEIDEDFLFALLDFSKVPGASWNKEIHDVLCEDVIIIPEPINTTGGNDIYFEALHFQPTQLNLSFVRTERINVEDKTNSQNPVMFFFNVLTMAIGNINDAPIKLNALFVENVRVPIPVLMQSVQTHYGQAFFYQIHKVLGSADLIGNPVGLFNNISSGVMDIFYEPYQGLVMNDRPQELGISVAKGGLSFLKKSVFGFSDSFAKVSGSIAKGLTVATMDKQFQERRRMTRRRNRPKHALYGFSAGASSFVDGISSGISGVALAPVKGASEGGASGLFKGIGKGIIGLPTKTAIGVFDLVNNVSEGIRNTTTAFDADGIDKVRLPRYISHDAVVRPFSEREAQGQFWLKTAGGGEYVNEDYLAHVVLPGEEMAIIVTYKHIFLISITSLEVVWSISYDEVKSITQEKTGIKIGLTNRKQGPFIPLPDQNSRKFLYKHIGVAVNEYNKHCQVIP</sequence>
<gene>
    <name evidence="9" type="ORF">WICANDRAFT_61340</name>
</gene>
<dbReference type="GO" id="GO:0005770">
    <property type="term" value="C:late endosome"/>
    <property type="evidence" value="ECO:0007669"/>
    <property type="project" value="EnsemblFungi"/>
</dbReference>
<dbReference type="Pfam" id="PF12624">
    <property type="entry name" value="VPS13_N"/>
    <property type="match status" value="1"/>
</dbReference>
<evidence type="ECO:0000259" key="8">
    <source>
        <dbReference type="Pfam" id="PF25037"/>
    </source>
</evidence>
<dbReference type="GO" id="GO:0045053">
    <property type="term" value="P:protein retention in Golgi apparatus"/>
    <property type="evidence" value="ECO:0007669"/>
    <property type="project" value="UniProtKB-UniRule"/>
</dbReference>
<feature type="region of interest" description="Disordered" evidence="5">
    <location>
        <begin position="424"/>
        <end position="443"/>
    </location>
</feature>
<dbReference type="GO" id="GO:0005794">
    <property type="term" value="C:Golgi apparatus"/>
    <property type="evidence" value="ECO:0007669"/>
    <property type="project" value="UniProtKB-UniRule"/>
</dbReference>
<evidence type="ECO:0000313" key="10">
    <source>
        <dbReference type="Proteomes" id="UP000094112"/>
    </source>
</evidence>
<dbReference type="GO" id="GO:0005777">
    <property type="term" value="C:peroxisome"/>
    <property type="evidence" value="ECO:0007669"/>
    <property type="project" value="EnsemblFungi"/>
</dbReference>
<feature type="compositionally biased region" description="Polar residues" evidence="5">
    <location>
        <begin position="430"/>
        <end position="442"/>
    </location>
</feature>
<dbReference type="GO" id="GO:0045324">
    <property type="term" value="P:late endosome to vacuole transport"/>
    <property type="evidence" value="ECO:0007669"/>
    <property type="project" value="UniProtKB-UniRule"/>
</dbReference>
<keyword evidence="2 4" id="KW-0813">Transport</keyword>
<dbReference type="InterPro" id="IPR026854">
    <property type="entry name" value="VPS13_N"/>
</dbReference>
<dbReference type="GO" id="GO:0120014">
    <property type="term" value="F:phospholipid transfer activity"/>
    <property type="evidence" value="ECO:0007669"/>
    <property type="project" value="EnsemblFungi"/>
</dbReference>
<evidence type="ECO:0000256" key="3">
    <source>
        <dbReference type="ARBA" id="ARBA00023055"/>
    </source>
</evidence>
<dbReference type="GO" id="GO:0010008">
    <property type="term" value="C:endosome membrane"/>
    <property type="evidence" value="ECO:0007669"/>
    <property type="project" value="EnsemblFungi"/>
</dbReference>
<evidence type="ECO:0000259" key="6">
    <source>
        <dbReference type="Pfam" id="PF12624"/>
    </source>
</evidence>
<feature type="domain" description="Vacuolar protein sorting-associated protein 13 VPS13 adaptor binding" evidence="7">
    <location>
        <begin position="1897"/>
        <end position="2460"/>
    </location>
</feature>
<dbReference type="OrthoDB" id="428159at2759"/>
<evidence type="ECO:0000259" key="7">
    <source>
        <dbReference type="Pfam" id="PF25036"/>
    </source>
</evidence>
<dbReference type="GO" id="GO:0090083">
    <property type="term" value="P:regulation of inclusion body assembly"/>
    <property type="evidence" value="ECO:0007669"/>
    <property type="project" value="EnsemblFungi"/>
</dbReference>
<keyword evidence="10" id="KW-1185">Reference proteome</keyword>
<dbReference type="GO" id="GO:0005628">
    <property type="term" value="C:prospore membrane"/>
    <property type="evidence" value="ECO:0007669"/>
    <property type="project" value="EnsemblFungi"/>
</dbReference>
<reference evidence="9 10" key="1">
    <citation type="journal article" date="2016" name="Proc. Natl. Acad. Sci. U.S.A.">
        <title>Comparative genomics of biotechnologically important yeasts.</title>
        <authorList>
            <person name="Riley R."/>
            <person name="Haridas S."/>
            <person name="Wolfe K.H."/>
            <person name="Lopes M.R."/>
            <person name="Hittinger C.T."/>
            <person name="Goeker M."/>
            <person name="Salamov A.A."/>
            <person name="Wisecaver J.H."/>
            <person name="Long T.M."/>
            <person name="Calvey C.H."/>
            <person name="Aerts A.L."/>
            <person name="Barry K.W."/>
            <person name="Choi C."/>
            <person name="Clum A."/>
            <person name="Coughlan A.Y."/>
            <person name="Deshpande S."/>
            <person name="Douglass A.P."/>
            <person name="Hanson S.J."/>
            <person name="Klenk H.-P."/>
            <person name="LaButti K.M."/>
            <person name="Lapidus A."/>
            <person name="Lindquist E.A."/>
            <person name="Lipzen A.M."/>
            <person name="Meier-Kolthoff J.P."/>
            <person name="Ohm R.A."/>
            <person name="Otillar R.P."/>
            <person name="Pangilinan J.L."/>
            <person name="Peng Y."/>
            <person name="Rokas A."/>
            <person name="Rosa C.A."/>
            <person name="Scheuner C."/>
            <person name="Sibirny A.A."/>
            <person name="Slot J.C."/>
            <person name="Stielow J.B."/>
            <person name="Sun H."/>
            <person name="Kurtzman C.P."/>
            <person name="Blackwell M."/>
            <person name="Grigoriev I.V."/>
            <person name="Jeffries T.W."/>
        </authorList>
    </citation>
    <scope>NUCLEOTIDE SEQUENCE [LARGE SCALE GENOMIC DNA]</scope>
    <source>
        <strain evidence="10">ATCC 58044 / CBS 1984 / NCYC 433 / NRRL Y-366-8</strain>
    </source>
</reference>
<dbReference type="GO" id="GO:1990816">
    <property type="term" value="C:vacuole-mitochondrion membrane contact site"/>
    <property type="evidence" value="ECO:0007669"/>
    <property type="project" value="EnsemblFungi"/>
</dbReference>
<keyword evidence="3 4" id="KW-0445">Lipid transport</keyword>
<dbReference type="PANTHER" id="PTHR16166:SF93">
    <property type="entry name" value="INTERMEMBRANE LIPID TRANSFER PROTEIN VPS13"/>
    <property type="match status" value="1"/>
</dbReference>
<dbReference type="EMBL" id="KV454209">
    <property type="protein sequence ID" value="ODQ60775.1"/>
    <property type="molecule type" value="Genomic_DNA"/>
</dbReference>
<dbReference type="Pfam" id="PF25037">
    <property type="entry name" value="VPS13_C"/>
    <property type="match status" value="1"/>
</dbReference>
<dbReference type="STRING" id="683960.A0A1E3P5R5"/>
<dbReference type="GO" id="GO:0005798">
    <property type="term" value="C:Golgi-associated vesicle"/>
    <property type="evidence" value="ECO:0007669"/>
    <property type="project" value="EnsemblFungi"/>
</dbReference>
<dbReference type="PANTHER" id="PTHR16166">
    <property type="entry name" value="VACUOLAR PROTEIN SORTING-ASSOCIATED PROTEIN VPS13"/>
    <property type="match status" value="1"/>
</dbReference>
<dbReference type="Pfam" id="PF25036">
    <property type="entry name" value="VPS13_VAB"/>
    <property type="match status" value="1"/>
</dbReference>
<dbReference type="InterPro" id="IPR017148">
    <property type="entry name" value="VPS13_fungi"/>
</dbReference>
<comment type="similarity">
    <text evidence="1 4">Belongs to the VPS13 family.</text>
</comment>
<dbReference type="GO" id="GO:0005543">
    <property type="term" value="F:phospholipid binding"/>
    <property type="evidence" value="ECO:0007669"/>
    <property type="project" value="EnsemblFungi"/>
</dbReference>
<feature type="domain" description="Intermembrane lipid transfer protein VPS13-like C-terminal" evidence="8">
    <location>
        <begin position="2982"/>
        <end position="3088"/>
    </location>
</feature>
<dbReference type="GO" id="GO:0009267">
    <property type="term" value="P:cellular response to starvation"/>
    <property type="evidence" value="ECO:0007669"/>
    <property type="project" value="EnsemblFungi"/>
</dbReference>
<dbReference type="GO" id="GO:0006623">
    <property type="term" value="P:protein targeting to vacuole"/>
    <property type="evidence" value="ECO:0007669"/>
    <property type="project" value="EnsemblFungi"/>
</dbReference>
<proteinExistence type="inferred from homology"/>
<dbReference type="GO" id="GO:0006895">
    <property type="term" value="P:Golgi to endosome transport"/>
    <property type="evidence" value="ECO:0007669"/>
    <property type="project" value="EnsemblFungi"/>
</dbReference>
<dbReference type="GO" id="GO:0005741">
    <property type="term" value="C:mitochondrial outer membrane"/>
    <property type="evidence" value="ECO:0007669"/>
    <property type="project" value="EnsemblFungi"/>
</dbReference>
<evidence type="ECO:0000256" key="1">
    <source>
        <dbReference type="ARBA" id="ARBA00006545"/>
    </source>
</evidence>
<evidence type="ECO:0000256" key="5">
    <source>
        <dbReference type="SAM" id="MobiDB-lite"/>
    </source>
</evidence>
<evidence type="ECO:0000256" key="2">
    <source>
        <dbReference type="ARBA" id="ARBA00022448"/>
    </source>
</evidence>
<accession>A0A1E3P5R5</accession>
<dbReference type="GO" id="GO:0071561">
    <property type="term" value="C:nucleus-vacuole junction"/>
    <property type="evidence" value="ECO:0007669"/>
    <property type="project" value="EnsemblFungi"/>
</dbReference>
<feature type="domain" description="Chorein N-terminal" evidence="6">
    <location>
        <begin position="1"/>
        <end position="1562"/>
    </location>
</feature>
<feature type="region of interest" description="Disordered" evidence="5">
    <location>
        <begin position="850"/>
        <end position="869"/>
    </location>
</feature>
<dbReference type="InterPro" id="IPR056748">
    <property type="entry name" value="VPS13-like_C"/>
</dbReference>
<organism evidence="9 10">
    <name type="scientific">Wickerhamomyces anomalus (strain ATCC 58044 / CBS 1984 / NCYC 433 / NRRL Y-366-8)</name>
    <name type="common">Yeast</name>
    <name type="synonym">Hansenula anomala</name>
    <dbReference type="NCBI Taxonomy" id="683960"/>
    <lineage>
        <taxon>Eukaryota</taxon>
        <taxon>Fungi</taxon>
        <taxon>Dikarya</taxon>
        <taxon>Ascomycota</taxon>
        <taxon>Saccharomycotina</taxon>
        <taxon>Saccharomycetes</taxon>
        <taxon>Phaffomycetales</taxon>
        <taxon>Wickerhamomycetaceae</taxon>
        <taxon>Wickerhamomyces</taxon>
    </lineage>
</organism>
<dbReference type="GeneID" id="30200408"/>
<dbReference type="InterPro" id="IPR009543">
    <property type="entry name" value="VPS13_VAB"/>
</dbReference>
<dbReference type="GO" id="GO:0005774">
    <property type="term" value="C:vacuolar membrane"/>
    <property type="evidence" value="ECO:0007669"/>
    <property type="project" value="EnsemblFungi"/>
</dbReference>
<comment type="function">
    <text evidence="4">Mediates the transfer of lipids between membranes at organelle contact sites. May play a role in mitochondrial lipid homeostasis.</text>
</comment>
<dbReference type="Proteomes" id="UP000094112">
    <property type="component" value="Unassembled WGS sequence"/>
</dbReference>
<dbReference type="RefSeq" id="XP_019039982.1">
    <property type="nucleotide sequence ID" value="XM_019183162.1"/>
</dbReference>
<dbReference type="PIRSF" id="PIRSF037235">
    <property type="entry name" value="VPS13_fungi"/>
    <property type="match status" value="1"/>
</dbReference>
<dbReference type="GO" id="GO:0061709">
    <property type="term" value="P:reticulophagy"/>
    <property type="evidence" value="ECO:0007669"/>
    <property type="project" value="EnsemblFungi"/>
</dbReference>
<dbReference type="GO" id="GO:0036258">
    <property type="term" value="P:multivesicular body assembly"/>
    <property type="evidence" value="ECO:0007669"/>
    <property type="project" value="EnsemblFungi"/>
</dbReference>
<protein>
    <recommendedName>
        <fullName evidence="4">Vacuolar protein sorting-associated protein</fullName>
    </recommendedName>
</protein>
<dbReference type="InterPro" id="IPR026847">
    <property type="entry name" value="VPS13"/>
</dbReference>
<name>A0A1E3P5R5_WICAA</name>
<evidence type="ECO:0000256" key="4">
    <source>
        <dbReference type="PIRNR" id="PIRNR037235"/>
    </source>
</evidence>